<dbReference type="SMART" id="SM01090">
    <property type="entry name" value="Copper-fist"/>
    <property type="match status" value="1"/>
</dbReference>
<dbReference type="GO" id="GO:0003700">
    <property type="term" value="F:DNA-binding transcription factor activity"/>
    <property type="evidence" value="ECO:0007669"/>
    <property type="project" value="InterPro"/>
</dbReference>
<evidence type="ECO:0000313" key="3">
    <source>
        <dbReference type="EMBL" id="THV67303.1"/>
    </source>
</evidence>
<dbReference type="Proteomes" id="UP000304951">
    <property type="component" value="Unassembled WGS sequence"/>
</dbReference>
<proteinExistence type="predicted"/>
<comment type="caution">
    <text evidence="3">The sequence shown here is derived from an EMBL/GenBank/DDBJ whole genome shotgun (WGS) entry which is preliminary data.</text>
</comment>
<organism evidence="3 4">
    <name type="scientific">Aureobasidium pullulans</name>
    <name type="common">Black yeast</name>
    <name type="synonym">Pullularia pullulans</name>
    <dbReference type="NCBI Taxonomy" id="5580"/>
    <lineage>
        <taxon>Eukaryota</taxon>
        <taxon>Fungi</taxon>
        <taxon>Dikarya</taxon>
        <taxon>Ascomycota</taxon>
        <taxon>Pezizomycotina</taxon>
        <taxon>Dothideomycetes</taxon>
        <taxon>Dothideomycetidae</taxon>
        <taxon>Dothideales</taxon>
        <taxon>Saccotheciaceae</taxon>
        <taxon>Aureobasidium</taxon>
    </lineage>
</organism>
<dbReference type="Gene3D" id="3.90.430.10">
    <property type="entry name" value="Copper fist DNA-binding domain"/>
    <property type="match status" value="1"/>
</dbReference>
<dbReference type="GO" id="GO:0003677">
    <property type="term" value="F:DNA binding"/>
    <property type="evidence" value="ECO:0007669"/>
    <property type="project" value="InterPro"/>
</dbReference>
<dbReference type="SMART" id="SM00412">
    <property type="entry name" value="Cu_FIST"/>
    <property type="match status" value="1"/>
</dbReference>
<feature type="domain" description="Copper-fist" evidence="2">
    <location>
        <begin position="51"/>
        <end position="86"/>
    </location>
</feature>
<dbReference type="InterPro" id="IPR001083">
    <property type="entry name" value="Cu_fist_DNA-bd_dom"/>
</dbReference>
<reference evidence="3 4" key="1">
    <citation type="submission" date="2018-10" db="EMBL/GenBank/DDBJ databases">
        <title>Fifty Aureobasidium pullulans genomes reveal a recombining polyextremotolerant generalist.</title>
        <authorList>
            <person name="Gostincar C."/>
            <person name="Turk M."/>
            <person name="Zajc J."/>
            <person name="Gunde-Cimerman N."/>
        </authorList>
    </citation>
    <scope>NUCLEOTIDE SEQUENCE [LARGE SCALE GENOMIC DNA]</scope>
    <source>
        <strain evidence="3 4">EXF-11900</strain>
    </source>
</reference>
<evidence type="ECO:0000313" key="4">
    <source>
        <dbReference type="Proteomes" id="UP000304951"/>
    </source>
</evidence>
<accession>A0A4V6T7G4</accession>
<evidence type="ECO:0000259" key="2">
    <source>
        <dbReference type="PROSITE" id="PS50073"/>
    </source>
</evidence>
<dbReference type="AlphaFoldDB" id="A0A4V6T7G4"/>
<evidence type="ECO:0000256" key="1">
    <source>
        <dbReference type="SAM" id="MobiDB-lite"/>
    </source>
</evidence>
<dbReference type="EMBL" id="QZAF01000419">
    <property type="protein sequence ID" value="THV67303.1"/>
    <property type="molecule type" value="Genomic_DNA"/>
</dbReference>
<dbReference type="PROSITE" id="PS50073">
    <property type="entry name" value="COPPER_FIST_2"/>
    <property type="match status" value="1"/>
</dbReference>
<dbReference type="Pfam" id="PF00649">
    <property type="entry name" value="Copper-fist"/>
    <property type="match status" value="1"/>
</dbReference>
<gene>
    <name evidence="3" type="ORF">D6D28_07590</name>
</gene>
<feature type="region of interest" description="Disordered" evidence="1">
    <location>
        <begin position="1"/>
        <end position="28"/>
    </location>
</feature>
<dbReference type="InterPro" id="IPR036395">
    <property type="entry name" value="Cu_fist_DNA-bd_dom_sf"/>
</dbReference>
<dbReference type="GO" id="GO:0005507">
    <property type="term" value="F:copper ion binding"/>
    <property type="evidence" value="ECO:0007669"/>
    <property type="project" value="InterPro"/>
</dbReference>
<protein>
    <recommendedName>
        <fullName evidence="2">Copper-fist domain-containing protein</fullName>
    </recommendedName>
</protein>
<dbReference type="GO" id="GO:0005634">
    <property type="term" value="C:nucleus"/>
    <property type="evidence" value="ECO:0007669"/>
    <property type="project" value="InterPro"/>
</dbReference>
<sequence>MGKETVRPTATKMPKTSTALTKYRLAKSSKSSEEKKDLITIRDVNTRLKHKFACNTCIQGHRAPLCDPSKHRNKILFRRPTPGRPARSCGHTHLPHCECRASRKLCCSLTNDQWDLLIDGGLPEAVMYDSQKALEDAWAAAQAPSNFSMYPYGQMMPYRPAPNVGTPMWPGPMGPYGQSLANQPGYLTYPPALPSVYPPSTHRPAYHVPTPWDGPNDNQVYGGQMNGEQMNVGQMHETQMNIAQMNIAQMNAAQSTHTYTNFAADTTASPHLSEGMPFLPTFTPYTAQASMALPDEFTMDMINQERIAAQPSSNPTQSCCSSRSQPQQPQQPMMQTMQPSYFPTADPRHQFPCMRCASYDCTCENCPEVRQTSTGAWSQACGRGGHLDSTIHPKLEFTAYEEFRDTPAEQTSLPPALHQAMPDIFADQLFDNLMSVSVQDPMLPQYQGSTPAHLQGIDRVEELPDSSPCVTNDGPVDFSAPNGTMDPRYFEFHHQQ</sequence>
<name>A0A4V6T7G4_AURPU</name>
<feature type="compositionally biased region" description="Low complexity" evidence="1">
    <location>
        <begin position="315"/>
        <end position="335"/>
    </location>
</feature>
<feature type="region of interest" description="Disordered" evidence="1">
    <location>
        <begin position="309"/>
        <end position="335"/>
    </location>
</feature>